<gene>
    <name evidence="1" type="ORF">ILEXP_LOCUS25193</name>
</gene>
<proteinExistence type="predicted"/>
<evidence type="ECO:0000313" key="1">
    <source>
        <dbReference type="EMBL" id="CAK9156646.1"/>
    </source>
</evidence>
<dbReference type="AlphaFoldDB" id="A0ABC8SHI0"/>
<reference evidence="1 2" key="1">
    <citation type="submission" date="2024-02" db="EMBL/GenBank/DDBJ databases">
        <authorList>
            <person name="Vignale AGUSTIN F."/>
            <person name="Sosa J E."/>
            <person name="Modenutti C."/>
        </authorList>
    </citation>
    <scope>NUCLEOTIDE SEQUENCE [LARGE SCALE GENOMIC DNA]</scope>
</reference>
<dbReference type="Proteomes" id="UP001642360">
    <property type="component" value="Unassembled WGS sequence"/>
</dbReference>
<comment type="caution">
    <text evidence="1">The sequence shown here is derived from an EMBL/GenBank/DDBJ whole genome shotgun (WGS) entry which is preliminary data.</text>
</comment>
<dbReference type="EMBL" id="CAUOFW020002892">
    <property type="protein sequence ID" value="CAK9156646.1"/>
    <property type="molecule type" value="Genomic_DNA"/>
</dbReference>
<name>A0ABC8SHI0_9AQUA</name>
<sequence>MFVCGLLEVVPLGGLVTSSKRKHSESNEVERTSKAIYKDKKGACSSQFTKKHKAEEFVDKNTGFKGHKEEVKLKSSVKFDDKKQGCNTEYQTEVKFKKVMTYANKGCQKAGYKRINYNKRKHSESNEVERTSKAIYKDKKGACSSQFTKKHKAEEFVDKNTGFKGHKEEVKLKSSVKFDDKKQGCNTEYQTEVKFKKVMTYANKGCQKAGYKRINYK</sequence>
<accession>A0ABC8SHI0</accession>
<protein>
    <submittedName>
        <fullName evidence="1">Uncharacterized protein</fullName>
    </submittedName>
</protein>
<organism evidence="1 2">
    <name type="scientific">Ilex paraguariensis</name>
    <name type="common">yerba mate</name>
    <dbReference type="NCBI Taxonomy" id="185542"/>
    <lineage>
        <taxon>Eukaryota</taxon>
        <taxon>Viridiplantae</taxon>
        <taxon>Streptophyta</taxon>
        <taxon>Embryophyta</taxon>
        <taxon>Tracheophyta</taxon>
        <taxon>Spermatophyta</taxon>
        <taxon>Magnoliopsida</taxon>
        <taxon>eudicotyledons</taxon>
        <taxon>Gunneridae</taxon>
        <taxon>Pentapetalae</taxon>
        <taxon>asterids</taxon>
        <taxon>campanulids</taxon>
        <taxon>Aquifoliales</taxon>
        <taxon>Aquifoliaceae</taxon>
        <taxon>Ilex</taxon>
    </lineage>
</organism>
<keyword evidence="2" id="KW-1185">Reference proteome</keyword>
<evidence type="ECO:0000313" key="2">
    <source>
        <dbReference type="Proteomes" id="UP001642360"/>
    </source>
</evidence>